<keyword evidence="1" id="KW-1133">Transmembrane helix</keyword>
<keyword evidence="1" id="KW-0472">Membrane</keyword>
<evidence type="ECO:0000313" key="2">
    <source>
        <dbReference type="EMBL" id="MDP4536314.1"/>
    </source>
</evidence>
<dbReference type="PANTHER" id="PTHR34205">
    <property type="entry name" value="TRANSMEMBRANE PROTEIN"/>
    <property type="match status" value="1"/>
</dbReference>
<comment type="caution">
    <text evidence="2">The sequence shown here is derived from an EMBL/GenBank/DDBJ whole genome shotgun (WGS) entry which is preliminary data.</text>
</comment>
<keyword evidence="1" id="KW-0812">Transmembrane</keyword>
<organism evidence="2 3">
    <name type="scientific">Alkalimonas collagenimarina</name>
    <dbReference type="NCBI Taxonomy" id="400390"/>
    <lineage>
        <taxon>Bacteria</taxon>
        <taxon>Pseudomonadati</taxon>
        <taxon>Pseudomonadota</taxon>
        <taxon>Gammaproteobacteria</taxon>
        <taxon>Alkalimonas</taxon>
    </lineage>
</organism>
<dbReference type="RefSeq" id="WP_305893578.1">
    <property type="nucleotide sequence ID" value="NZ_JAUZVZ010000010.1"/>
</dbReference>
<evidence type="ECO:0000256" key="1">
    <source>
        <dbReference type="SAM" id="Phobius"/>
    </source>
</evidence>
<keyword evidence="3" id="KW-1185">Reference proteome</keyword>
<dbReference type="InterPro" id="IPR009305">
    <property type="entry name" value="Mpo1-like"/>
</dbReference>
<dbReference type="EMBL" id="JAUZVZ010000010">
    <property type="protein sequence ID" value="MDP4536314.1"/>
    <property type="molecule type" value="Genomic_DNA"/>
</dbReference>
<dbReference type="PANTHER" id="PTHR34205:SF2">
    <property type="entry name" value="DUF962 DOMAIN-CONTAINING PROTEIN"/>
    <property type="match status" value="1"/>
</dbReference>
<gene>
    <name evidence="2" type="ORF">Q3O60_08945</name>
</gene>
<reference evidence="2 3" key="1">
    <citation type="submission" date="2023-08" db="EMBL/GenBank/DDBJ databases">
        <authorList>
            <person name="Joshi A."/>
            <person name="Thite S."/>
        </authorList>
    </citation>
    <scope>NUCLEOTIDE SEQUENCE [LARGE SCALE GENOMIC DNA]</scope>
    <source>
        <strain evidence="2 3">AC40</strain>
    </source>
</reference>
<evidence type="ECO:0000313" key="3">
    <source>
        <dbReference type="Proteomes" id="UP001231616"/>
    </source>
</evidence>
<dbReference type="Proteomes" id="UP001231616">
    <property type="component" value="Unassembled WGS sequence"/>
</dbReference>
<sequence length="106" mass="12429">MSASIEKQKFASFSEFYPYYLAEHQHPTCRRLHIIGSSLILLVLVIAVITSNWMLLWLLPVIGYGFAWVGHFFFEHNKPATFKYPLYSLIGDWVMFKDVLSGKIRW</sequence>
<name>A0ABT9GZ20_9GAMM</name>
<proteinExistence type="predicted"/>
<accession>A0ABT9GZ20</accession>
<protein>
    <submittedName>
        <fullName evidence="2">DUF962 domain-containing protein</fullName>
    </submittedName>
</protein>
<feature type="transmembrane region" description="Helical" evidence="1">
    <location>
        <begin position="32"/>
        <end position="49"/>
    </location>
</feature>
<dbReference type="Pfam" id="PF06127">
    <property type="entry name" value="Mpo1-like"/>
    <property type="match status" value="1"/>
</dbReference>
<feature type="transmembrane region" description="Helical" evidence="1">
    <location>
        <begin position="55"/>
        <end position="74"/>
    </location>
</feature>